<evidence type="ECO:0000313" key="2">
    <source>
        <dbReference type="EMBL" id="EPQ10826.1"/>
    </source>
</evidence>
<organism evidence="2 3">
    <name type="scientific">Myotis brandtii</name>
    <name type="common">Brandt's bat</name>
    <dbReference type="NCBI Taxonomy" id="109478"/>
    <lineage>
        <taxon>Eukaryota</taxon>
        <taxon>Metazoa</taxon>
        <taxon>Chordata</taxon>
        <taxon>Craniata</taxon>
        <taxon>Vertebrata</taxon>
        <taxon>Euteleostomi</taxon>
        <taxon>Mammalia</taxon>
        <taxon>Eutheria</taxon>
        <taxon>Laurasiatheria</taxon>
        <taxon>Chiroptera</taxon>
        <taxon>Yangochiroptera</taxon>
        <taxon>Vespertilionidae</taxon>
        <taxon>Myotis</taxon>
    </lineage>
</organism>
<keyword evidence="3" id="KW-1185">Reference proteome</keyword>
<sequence length="164" mass="17748">MSLLPKLRGPWALESPKRQLAAQSLVFNLKDKVFCELFPEVVEEIKQKQKAQDELSSRPQALPLPDVVPDGDTHHGQHGLQLLNGKAGQPAPRTPGRRPGELVCYSWVCSLCLHGQVCAEKHSTGVSCTPDRGGRERGTAEPDAGWLDAPSAQGGPARRLGLAF</sequence>
<reference evidence="2 3" key="1">
    <citation type="journal article" date="2013" name="Nat. Commun.">
        <title>Genome analysis reveals insights into physiology and longevity of the Brandt's bat Myotis brandtii.</title>
        <authorList>
            <person name="Seim I."/>
            <person name="Fang X."/>
            <person name="Xiong Z."/>
            <person name="Lobanov A.V."/>
            <person name="Huang Z."/>
            <person name="Ma S."/>
            <person name="Feng Y."/>
            <person name="Turanov A.A."/>
            <person name="Zhu Y."/>
            <person name="Lenz T.L."/>
            <person name="Gerashchenko M.V."/>
            <person name="Fan D."/>
            <person name="Hee Yim S."/>
            <person name="Yao X."/>
            <person name="Jordan D."/>
            <person name="Xiong Y."/>
            <person name="Ma Y."/>
            <person name="Lyapunov A.N."/>
            <person name="Chen G."/>
            <person name="Kulakova O.I."/>
            <person name="Sun Y."/>
            <person name="Lee S.G."/>
            <person name="Bronson R.T."/>
            <person name="Moskalev A.A."/>
            <person name="Sunyaev S.R."/>
            <person name="Zhang G."/>
            <person name="Krogh A."/>
            <person name="Wang J."/>
            <person name="Gladyshev V.N."/>
        </authorList>
    </citation>
    <scope>NUCLEOTIDE SEQUENCE [LARGE SCALE GENOMIC DNA]</scope>
</reference>
<protein>
    <submittedName>
        <fullName evidence="2">Ubiquitin-conjugating enzyme E2 J2</fullName>
    </submittedName>
</protein>
<dbReference type="AlphaFoldDB" id="S7N1J7"/>
<feature type="region of interest" description="Disordered" evidence="1">
    <location>
        <begin position="52"/>
        <end position="96"/>
    </location>
</feature>
<dbReference type="EMBL" id="KE163085">
    <property type="protein sequence ID" value="EPQ10826.1"/>
    <property type="molecule type" value="Genomic_DNA"/>
</dbReference>
<feature type="region of interest" description="Disordered" evidence="1">
    <location>
        <begin position="123"/>
        <end position="157"/>
    </location>
</feature>
<gene>
    <name evidence="2" type="ORF">D623_10009638</name>
</gene>
<proteinExistence type="predicted"/>
<evidence type="ECO:0000256" key="1">
    <source>
        <dbReference type="SAM" id="MobiDB-lite"/>
    </source>
</evidence>
<name>S7N1J7_MYOBR</name>
<evidence type="ECO:0000313" key="3">
    <source>
        <dbReference type="Proteomes" id="UP000052978"/>
    </source>
</evidence>
<accession>S7N1J7</accession>
<dbReference type="Proteomes" id="UP000052978">
    <property type="component" value="Unassembled WGS sequence"/>
</dbReference>